<evidence type="ECO:0000256" key="3">
    <source>
        <dbReference type="ARBA" id="ARBA00023125"/>
    </source>
</evidence>
<keyword evidence="1" id="KW-0805">Transcription regulation</keyword>
<comment type="caution">
    <text evidence="6">The sequence shown here is derived from an EMBL/GenBank/DDBJ whole genome shotgun (WGS) entry which is preliminary data.</text>
</comment>
<reference evidence="6 7" key="1">
    <citation type="submission" date="2020-08" db="EMBL/GenBank/DDBJ databases">
        <title>A Genomic Blueprint of the Chicken Gut Microbiome.</title>
        <authorList>
            <person name="Gilroy R."/>
            <person name="Ravi A."/>
            <person name="Getino M."/>
            <person name="Pursley I."/>
            <person name="Horton D.L."/>
            <person name="Alikhan N.-F."/>
            <person name="Baker D."/>
            <person name="Gharbi K."/>
            <person name="Hall N."/>
            <person name="Watson M."/>
            <person name="Adriaenssens E.M."/>
            <person name="Foster-Nyarko E."/>
            <person name="Jarju S."/>
            <person name="Secka A."/>
            <person name="Antonio M."/>
            <person name="Oren A."/>
            <person name="Chaudhuri R."/>
            <person name="La Ragione R.M."/>
            <person name="Hildebrand F."/>
            <person name="Pallen M.J."/>
        </authorList>
    </citation>
    <scope>NUCLEOTIDE SEQUENCE [LARGE SCALE GENOMIC DNA]</scope>
    <source>
        <strain evidence="6 7">Sa2YVA2</strain>
    </source>
</reference>
<dbReference type="Gene3D" id="1.10.1740.10">
    <property type="match status" value="1"/>
</dbReference>
<organism evidence="6 7">
    <name type="scientific">Sporosarcina quadrami</name>
    <dbReference type="NCBI Taxonomy" id="2762234"/>
    <lineage>
        <taxon>Bacteria</taxon>
        <taxon>Bacillati</taxon>
        <taxon>Bacillota</taxon>
        <taxon>Bacilli</taxon>
        <taxon>Bacillales</taxon>
        <taxon>Caryophanaceae</taxon>
        <taxon>Sporosarcina</taxon>
    </lineage>
</organism>
<dbReference type="InterPro" id="IPR013325">
    <property type="entry name" value="RNA_pol_sigma_r2"/>
</dbReference>
<keyword evidence="4" id="KW-0804">Transcription</keyword>
<keyword evidence="3" id="KW-0238">DNA-binding</keyword>
<name>A0ABR8U8S4_9BACL</name>
<proteinExistence type="predicted"/>
<evidence type="ECO:0000256" key="4">
    <source>
        <dbReference type="ARBA" id="ARBA00023163"/>
    </source>
</evidence>
<keyword evidence="7" id="KW-1185">Reference proteome</keyword>
<dbReference type="SUPFAM" id="SSF88946">
    <property type="entry name" value="Sigma2 domain of RNA polymerase sigma factors"/>
    <property type="match status" value="1"/>
</dbReference>
<dbReference type="InterPro" id="IPR013324">
    <property type="entry name" value="RNA_pol_sigma_r3/r4-like"/>
</dbReference>
<dbReference type="Proteomes" id="UP000626786">
    <property type="component" value="Unassembled WGS sequence"/>
</dbReference>
<gene>
    <name evidence="6" type="ORF">H9649_07545</name>
</gene>
<accession>A0ABR8U8S4</accession>
<dbReference type="Gene3D" id="1.20.140.160">
    <property type="match status" value="1"/>
</dbReference>
<dbReference type="EMBL" id="JACSQN010000005">
    <property type="protein sequence ID" value="MBD7984428.1"/>
    <property type="molecule type" value="Genomic_DNA"/>
</dbReference>
<evidence type="ECO:0000256" key="2">
    <source>
        <dbReference type="ARBA" id="ARBA00023082"/>
    </source>
</evidence>
<protein>
    <submittedName>
        <fullName evidence="6">Sigma-70 family RNA polymerase sigma factor</fullName>
    </submittedName>
</protein>
<evidence type="ECO:0000313" key="6">
    <source>
        <dbReference type="EMBL" id="MBD7984428.1"/>
    </source>
</evidence>
<dbReference type="SUPFAM" id="SSF88659">
    <property type="entry name" value="Sigma3 and sigma4 domains of RNA polymerase sigma factors"/>
    <property type="match status" value="1"/>
</dbReference>
<dbReference type="InterPro" id="IPR007627">
    <property type="entry name" value="RNA_pol_sigma70_r2"/>
</dbReference>
<keyword evidence="2" id="KW-0731">Sigma factor</keyword>
<dbReference type="Pfam" id="PF04542">
    <property type="entry name" value="Sigma70_r2"/>
    <property type="match status" value="1"/>
</dbReference>
<dbReference type="PANTHER" id="PTHR30385">
    <property type="entry name" value="SIGMA FACTOR F FLAGELLAR"/>
    <property type="match status" value="1"/>
</dbReference>
<evidence type="ECO:0000256" key="1">
    <source>
        <dbReference type="ARBA" id="ARBA00023015"/>
    </source>
</evidence>
<dbReference type="RefSeq" id="WP_191694116.1">
    <property type="nucleotide sequence ID" value="NZ_JACSQN010000005.1"/>
</dbReference>
<evidence type="ECO:0000313" key="7">
    <source>
        <dbReference type="Proteomes" id="UP000626786"/>
    </source>
</evidence>
<feature type="domain" description="RNA polymerase sigma-70 region 2" evidence="5">
    <location>
        <begin position="6"/>
        <end position="64"/>
    </location>
</feature>
<sequence length="209" mass="23644">MIEQQLIQDYRPLLASVAKKYAFLAEYEDLFTEGVIALLVAYRKFDEGAGIPIAGYLSQHVRFAVQIKARELNSPVYIPHKTNAIMHAIRRRGLGDNSVEEISEQLKQSKSEVKRALLAYKNSRLKSLDALLGEESSLLDVIVTEDDKTNLTVDDFINLLSDRQKVMLGLMYKDATQNEIAKALNISQSQVGRDIAKIRQLYTKWEGVN</sequence>
<evidence type="ECO:0000259" key="5">
    <source>
        <dbReference type="Pfam" id="PF04542"/>
    </source>
</evidence>